<dbReference type="AlphaFoldDB" id="D2QJK9"/>
<proteinExistence type="predicted"/>
<dbReference type="RefSeq" id="WP_012928565.1">
    <property type="nucleotide sequence ID" value="NC_013730.1"/>
</dbReference>
<reference evidence="3 4" key="1">
    <citation type="journal article" date="2010" name="Stand. Genomic Sci.">
        <title>Complete genome sequence of Spirosoma linguale type strain (1).</title>
        <authorList>
            <person name="Lail K."/>
            <person name="Sikorski J."/>
            <person name="Saunders E."/>
            <person name="Lapidus A."/>
            <person name="Glavina Del Rio T."/>
            <person name="Copeland A."/>
            <person name="Tice H."/>
            <person name="Cheng J.-F."/>
            <person name="Lucas S."/>
            <person name="Nolan M."/>
            <person name="Bruce D."/>
            <person name="Goodwin L."/>
            <person name="Pitluck S."/>
            <person name="Ivanova N."/>
            <person name="Mavromatis K."/>
            <person name="Ovchinnikova G."/>
            <person name="Pati A."/>
            <person name="Chen A."/>
            <person name="Palaniappan K."/>
            <person name="Land M."/>
            <person name="Hauser L."/>
            <person name="Chang Y.-J."/>
            <person name="Jeffries C.D."/>
            <person name="Chain P."/>
            <person name="Brettin T."/>
            <person name="Detter J.C."/>
            <person name="Schuetze A."/>
            <person name="Rohde M."/>
            <person name="Tindall B.J."/>
            <person name="Goeker M."/>
            <person name="Bristow J."/>
            <person name="Eisen J.A."/>
            <person name="Markowitz V."/>
            <person name="Hugenholtz P."/>
            <person name="Kyrpides N.C."/>
            <person name="Klenk H.-P."/>
            <person name="Chen F."/>
        </authorList>
    </citation>
    <scope>NUCLEOTIDE SEQUENCE [LARGE SCALE GENOMIC DNA]</scope>
    <source>
        <strain evidence="4">ATCC 33905 / DSM 74 / LMG 10896 / Claus 1</strain>
    </source>
</reference>
<organism evidence="3 4">
    <name type="scientific">Spirosoma linguale (strain ATCC 33905 / DSM 74 / LMG 10896 / Claus 1)</name>
    <dbReference type="NCBI Taxonomy" id="504472"/>
    <lineage>
        <taxon>Bacteria</taxon>
        <taxon>Pseudomonadati</taxon>
        <taxon>Bacteroidota</taxon>
        <taxon>Cytophagia</taxon>
        <taxon>Cytophagales</taxon>
        <taxon>Cytophagaceae</taxon>
        <taxon>Spirosoma</taxon>
    </lineage>
</organism>
<dbReference type="CAZy" id="GT4">
    <property type="family name" value="Glycosyltransferase Family 4"/>
</dbReference>
<evidence type="ECO:0000259" key="1">
    <source>
        <dbReference type="Pfam" id="PF00534"/>
    </source>
</evidence>
<dbReference type="Proteomes" id="UP000002028">
    <property type="component" value="Chromosome"/>
</dbReference>
<dbReference type="InterPro" id="IPR050194">
    <property type="entry name" value="Glycosyltransferase_grp1"/>
</dbReference>
<evidence type="ECO:0000259" key="2">
    <source>
        <dbReference type="Pfam" id="PF13579"/>
    </source>
</evidence>
<keyword evidence="3" id="KW-0808">Transferase</keyword>
<evidence type="ECO:0000313" key="4">
    <source>
        <dbReference type="Proteomes" id="UP000002028"/>
    </source>
</evidence>
<dbReference type="eggNOG" id="COG0438">
    <property type="taxonomic scope" value="Bacteria"/>
</dbReference>
<dbReference type="GO" id="GO:0016757">
    <property type="term" value="F:glycosyltransferase activity"/>
    <property type="evidence" value="ECO:0007669"/>
    <property type="project" value="InterPro"/>
</dbReference>
<dbReference type="STRING" id="504472.Slin_4068"/>
<dbReference type="InterPro" id="IPR001296">
    <property type="entry name" value="Glyco_trans_1"/>
</dbReference>
<name>D2QJK9_SPILD</name>
<dbReference type="EMBL" id="CP001769">
    <property type="protein sequence ID" value="ADB40055.1"/>
    <property type="molecule type" value="Genomic_DNA"/>
</dbReference>
<dbReference type="KEGG" id="sli:Slin_4068"/>
<dbReference type="CDD" id="cd03794">
    <property type="entry name" value="GT4_WbuB-like"/>
    <property type="match status" value="1"/>
</dbReference>
<dbReference type="Gene3D" id="3.40.50.2000">
    <property type="entry name" value="Glycogen Phosphorylase B"/>
    <property type="match status" value="2"/>
</dbReference>
<feature type="domain" description="Glycosyltransferase subfamily 4-like N-terminal" evidence="2">
    <location>
        <begin position="25"/>
        <end position="185"/>
    </location>
</feature>
<sequence length="400" mass="45536">MTILLLTFYFEPDTGPGAFRTTALVRELARQLPAESAVHVITTHPNRYASYKPPAADREEWTDGNCPVTIHRVQLPVHNNSQLGQIRSFMVYYQAVQWFTRRKKYDLIVASSSRLFTAFLAARVARKHRLPLSLDIRDLFREAMLETFRGSLAAVLLNLLLQAVERYTFRTAMHINLVSEGFRPYFNAYPNAAYSYFTNGIDTVFLTELATKPGPIPQPRLILYVGNIGEGQGLHKVIPQAARKLGADYRFLIIGNGGARHKLEAAIRREGVDTVELRDTVNREALLEPFRRADYLFLHLNDLDAYKRVLPSKLFEYGATDKPIIAGVAGYAASFIREQLTNYIVFEPGNVDELVRQLHETPYFTQTRAEFRTKFQRSAISRDMAAEILKTAEQPDRHPA</sequence>
<dbReference type="Pfam" id="PF13579">
    <property type="entry name" value="Glyco_trans_4_4"/>
    <property type="match status" value="1"/>
</dbReference>
<keyword evidence="4" id="KW-1185">Reference proteome</keyword>
<protein>
    <submittedName>
        <fullName evidence="3">Glycosyl transferase group 1</fullName>
    </submittedName>
</protein>
<dbReference type="HOGENOM" id="CLU_009583_11_2_10"/>
<dbReference type="PANTHER" id="PTHR45947:SF3">
    <property type="entry name" value="SULFOQUINOVOSYL TRANSFERASE SQD2"/>
    <property type="match status" value="1"/>
</dbReference>
<feature type="domain" description="Glycosyl transferase family 1" evidence="1">
    <location>
        <begin position="216"/>
        <end position="359"/>
    </location>
</feature>
<dbReference type="SUPFAM" id="SSF53756">
    <property type="entry name" value="UDP-Glycosyltransferase/glycogen phosphorylase"/>
    <property type="match status" value="1"/>
</dbReference>
<dbReference type="InterPro" id="IPR028098">
    <property type="entry name" value="Glyco_trans_4-like_N"/>
</dbReference>
<dbReference type="Pfam" id="PF00534">
    <property type="entry name" value="Glycos_transf_1"/>
    <property type="match status" value="1"/>
</dbReference>
<dbReference type="PANTHER" id="PTHR45947">
    <property type="entry name" value="SULFOQUINOVOSYL TRANSFERASE SQD2"/>
    <property type="match status" value="1"/>
</dbReference>
<evidence type="ECO:0000313" key="3">
    <source>
        <dbReference type="EMBL" id="ADB40055.1"/>
    </source>
</evidence>
<accession>D2QJK9</accession>
<gene>
    <name evidence="3" type="ordered locus">Slin_4068</name>
</gene>